<sequence length="99" mass="10878">MRLLSLFSRLFPRQSDIKWDYLGEGGLMHGEYKIASDRHDGVVQVLKSGEWKGDFPSHIAAKSWCEKDLRLCVGQTPARDGDARRQGCAVIGDGDAGSG</sequence>
<dbReference type="Proteomes" id="UP000199180">
    <property type="component" value="Unassembled WGS sequence"/>
</dbReference>
<evidence type="ECO:0000313" key="2">
    <source>
        <dbReference type="Proteomes" id="UP000199180"/>
    </source>
</evidence>
<accession>A0A1I0J367</accession>
<protein>
    <submittedName>
        <fullName evidence="1">Uncharacterized protein</fullName>
    </submittedName>
</protein>
<dbReference type="AlphaFoldDB" id="A0A1I0J367"/>
<organism evidence="1 2">
    <name type="scientific">Paracoccus homiensis</name>
    <dbReference type="NCBI Taxonomy" id="364199"/>
    <lineage>
        <taxon>Bacteria</taxon>
        <taxon>Pseudomonadati</taxon>
        <taxon>Pseudomonadota</taxon>
        <taxon>Alphaproteobacteria</taxon>
        <taxon>Rhodobacterales</taxon>
        <taxon>Paracoccaceae</taxon>
        <taxon>Paracoccus</taxon>
    </lineage>
</organism>
<evidence type="ECO:0000313" key="1">
    <source>
        <dbReference type="EMBL" id="SEU03495.1"/>
    </source>
</evidence>
<gene>
    <name evidence="1" type="ORF">SAMN04489858_12074</name>
</gene>
<reference evidence="1 2" key="1">
    <citation type="submission" date="2016-10" db="EMBL/GenBank/DDBJ databases">
        <authorList>
            <person name="de Groot N.N."/>
        </authorList>
    </citation>
    <scope>NUCLEOTIDE SEQUENCE [LARGE SCALE GENOMIC DNA]</scope>
    <source>
        <strain evidence="1 2">DSM 17862</strain>
    </source>
</reference>
<keyword evidence="2" id="KW-1185">Reference proteome</keyword>
<proteinExistence type="predicted"/>
<dbReference type="STRING" id="364199.SAMN04489858_12074"/>
<name>A0A1I0J367_9RHOB</name>
<dbReference type="EMBL" id="FOHO01000020">
    <property type="protein sequence ID" value="SEU03495.1"/>
    <property type="molecule type" value="Genomic_DNA"/>
</dbReference>